<feature type="domain" description="Cyclic nucleotide-binding" evidence="4">
    <location>
        <begin position="1"/>
        <end position="67"/>
    </location>
</feature>
<evidence type="ECO:0000259" key="4">
    <source>
        <dbReference type="PROSITE" id="PS50042"/>
    </source>
</evidence>
<dbReference type="GO" id="GO:0003700">
    <property type="term" value="F:DNA-binding transcription factor activity"/>
    <property type="evidence" value="ECO:0007669"/>
    <property type="project" value="TreeGrafter"/>
</dbReference>
<dbReference type="InterPro" id="IPR050397">
    <property type="entry name" value="Env_Response_Regulators"/>
</dbReference>
<organism evidence="6 7">
    <name type="scientific">Methylocapsa palsarum</name>
    <dbReference type="NCBI Taxonomy" id="1612308"/>
    <lineage>
        <taxon>Bacteria</taxon>
        <taxon>Pseudomonadati</taxon>
        <taxon>Pseudomonadota</taxon>
        <taxon>Alphaproteobacteria</taxon>
        <taxon>Hyphomicrobiales</taxon>
        <taxon>Beijerinckiaceae</taxon>
        <taxon>Methylocapsa</taxon>
    </lineage>
</organism>
<dbReference type="InterPro" id="IPR018490">
    <property type="entry name" value="cNMP-bd_dom_sf"/>
</dbReference>
<dbReference type="InterPro" id="IPR036388">
    <property type="entry name" value="WH-like_DNA-bd_sf"/>
</dbReference>
<gene>
    <name evidence="6" type="ORF">SAMN05444581_10710</name>
</gene>
<dbReference type="InterPro" id="IPR000595">
    <property type="entry name" value="cNMP-bd_dom"/>
</dbReference>
<reference evidence="6 7" key="1">
    <citation type="submission" date="2016-10" db="EMBL/GenBank/DDBJ databases">
        <authorList>
            <person name="de Groot N.N."/>
        </authorList>
    </citation>
    <scope>NUCLEOTIDE SEQUENCE [LARGE SCALE GENOMIC DNA]</scope>
    <source>
        <strain evidence="6 7">NE2</strain>
    </source>
</reference>
<dbReference type="PROSITE" id="PS51063">
    <property type="entry name" value="HTH_CRP_2"/>
    <property type="match status" value="1"/>
</dbReference>
<proteinExistence type="predicted"/>
<dbReference type="PANTHER" id="PTHR24567:SF74">
    <property type="entry name" value="HTH-TYPE TRANSCRIPTIONAL REGULATOR ARCR"/>
    <property type="match status" value="1"/>
</dbReference>
<dbReference type="Pfam" id="PF00027">
    <property type="entry name" value="cNMP_binding"/>
    <property type="match status" value="1"/>
</dbReference>
<dbReference type="STRING" id="1612308.SAMN05444581_10710"/>
<accession>A0A1I3Z1I7</accession>
<evidence type="ECO:0000313" key="7">
    <source>
        <dbReference type="Proteomes" id="UP000198755"/>
    </source>
</evidence>
<dbReference type="AlphaFoldDB" id="A0A1I3Z1I7"/>
<evidence type="ECO:0000313" key="6">
    <source>
        <dbReference type="EMBL" id="SFK37942.1"/>
    </source>
</evidence>
<keyword evidence="1" id="KW-0805">Transcription regulation</keyword>
<dbReference type="SUPFAM" id="SSF46785">
    <property type="entry name" value="Winged helix' DNA-binding domain"/>
    <property type="match status" value="1"/>
</dbReference>
<keyword evidence="2" id="KW-0238">DNA-binding</keyword>
<evidence type="ECO:0000256" key="3">
    <source>
        <dbReference type="ARBA" id="ARBA00023163"/>
    </source>
</evidence>
<dbReference type="Gene3D" id="1.10.10.10">
    <property type="entry name" value="Winged helix-like DNA-binding domain superfamily/Winged helix DNA-binding domain"/>
    <property type="match status" value="1"/>
</dbReference>
<feature type="domain" description="HTH crp-type" evidence="5">
    <location>
        <begin position="98"/>
        <end position="171"/>
    </location>
</feature>
<dbReference type="GO" id="GO:0016301">
    <property type="term" value="F:kinase activity"/>
    <property type="evidence" value="ECO:0007669"/>
    <property type="project" value="UniProtKB-KW"/>
</dbReference>
<dbReference type="Proteomes" id="UP000198755">
    <property type="component" value="Unassembled WGS sequence"/>
</dbReference>
<dbReference type="GO" id="GO:0003677">
    <property type="term" value="F:DNA binding"/>
    <property type="evidence" value="ECO:0007669"/>
    <property type="project" value="UniProtKB-KW"/>
</dbReference>
<dbReference type="EMBL" id="FOSN01000007">
    <property type="protein sequence ID" value="SFK37942.1"/>
    <property type="molecule type" value="Genomic_DNA"/>
</dbReference>
<keyword evidence="7" id="KW-1185">Reference proteome</keyword>
<dbReference type="GO" id="GO:0005829">
    <property type="term" value="C:cytosol"/>
    <property type="evidence" value="ECO:0007669"/>
    <property type="project" value="TreeGrafter"/>
</dbReference>
<dbReference type="InterPro" id="IPR036390">
    <property type="entry name" value="WH_DNA-bd_sf"/>
</dbReference>
<keyword evidence="6" id="KW-0418">Kinase</keyword>
<dbReference type="InterPro" id="IPR014710">
    <property type="entry name" value="RmlC-like_jellyroll"/>
</dbReference>
<evidence type="ECO:0000256" key="2">
    <source>
        <dbReference type="ARBA" id="ARBA00023125"/>
    </source>
</evidence>
<dbReference type="Gene3D" id="2.60.120.10">
    <property type="entry name" value="Jelly Rolls"/>
    <property type="match status" value="1"/>
</dbReference>
<keyword evidence="6" id="KW-0808">Transferase</keyword>
<name>A0A1I3Z1I7_9HYPH</name>
<dbReference type="PANTHER" id="PTHR24567">
    <property type="entry name" value="CRP FAMILY TRANSCRIPTIONAL REGULATORY PROTEIN"/>
    <property type="match status" value="1"/>
</dbReference>
<dbReference type="PROSITE" id="PS50042">
    <property type="entry name" value="CNMP_BINDING_3"/>
    <property type="match status" value="1"/>
</dbReference>
<protein>
    <submittedName>
        <fullName evidence="6">cAMP-binding domain of CRP or a regulatory subunit of cAMP-dependent protein kinases</fullName>
    </submittedName>
</protein>
<dbReference type="InterPro" id="IPR012318">
    <property type="entry name" value="HTH_CRP"/>
</dbReference>
<evidence type="ECO:0000259" key="5">
    <source>
        <dbReference type="PROSITE" id="PS51063"/>
    </source>
</evidence>
<dbReference type="Pfam" id="PF13545">
    <property type="entry name" value="HTH_Crp_2"/>
    <property type="match status" value="1"/>
</dbReference>
<sequence length="179" mass="19939">MFRVLECSARVSNVSRTGQETVLDYYGPGAWFGEVSAIDGLPRVHDARAHESATVLHLTTSDLDDLMILHPVLSRALLRLQALRLRLLLVALETYSAQSMEQRLANRLLMLAISFGVATTKGLKIKLHLPQETLAQLIGATRQGVNQILKKWEAEGTIGQRYGRILLLDQARLEKLAQD</sequence>
<keyword evidence="3" id="KW-0804">Transcription</keyword>
<evidence type="ECO:0000256" key="1">
    <source>
        <dbReference type="ARBA" id="ARBA00023015"/>
    </source>
</evidence>
<dbReference type="CDD" id="cd00038">
    <property type="entry name" value="CAP_ED"/>
    <property type="match status" value="1"/>
</dbReference>
<dbReference type="SUPFAM" id="SSF51206">
    <property type="entry name" value="cAMP-binding domain-like"/>
    <property type="match status" value="1"/>
</dbReference>
<dbReference type="SMART" id="SM00419">
    <property type="entry name" value="HTH_CRP"/>
    <property type="match status" value="1"/>
</dbReference>